<protein>
    <recommendedName>
        <fullName evidence="4">Pectate lyase</fullName>
    </recommendedName>
</protein>
<comment type="caution">
    <text evidence="2">The sequence shown here is derived from an EMBL/GenBank/DDBJ whole genome shotgun (WGS) entry which is preliminary data.</text>
</comment>
<feature type="signal peptide" evidence="1">
    <location>
        <begin position="1"/>
        <end position="17"/>
    </location>
</feature>
<evidence type="ECO:0008006" key="4">
    <source>
        <dbReference type="Google" id="ProtNLM"/>
    </source>
</evidence>
<name>A0A6G0PJG7_9STRA</name>
<sequence length="87" mass="9102">MLTTAFAAAALAALVSCDSSSPAGVVSSPDSWKSPEDKALAATDCSASAGHSLNQSIVQQFTSDGNIRMRSRNRLPSGLMHSTRCRF</sequence>
<evidence type="ECO:0000313" key="3">
    <source>
        <dbReference type="Proteomes" id="UP000476176"/>
    </source>
</evidence>
<dbReference type="AlphaFoldDB" id="A0A6G0PJG7"/>
<organism evidence="2 3">
    <name type="scientific">Phytophthora fragariae</name>
    <dbReference type="NCBI Taxonomy" id="53985"/>
    <lineage>
        <taxon>Eukaryota</taxon>
        <taxon>Sar</taxon>
        <taxon>Stramenopiles</taxon>
        <taxon>Oomycota</taxon>
        <taxon>Peronosporomycetes</taxon>
        <taxon>Peronosporales</taxon>
        <taxon>Peronosporaceae</taxon>
        <taxon>Phytophthora</taxon>
    </lineage>
</organism>
<feature type="chain" id="PRO_5026273937" description="Pectate lyase" evidence="1">
    <location>
        <begin position="18"/>
        <end position="87"/>
    </location>
</feature>
<accession>A0A6G0PJG7</accession>
<proteinExistence type="predicted"/>
<evidence type="ECO:0000313" key="2">
    <source>
        <dbReference type="EMBL" id="KAE9247864.1"/>
    </source>
</evidence>
<keyword evidence="1" id="KW-0732">Signal</keyword>
<reference evidence="2 3" key="1">
    <citation type="submission" date="2018-09" db="EMBL/GenBank/DDBJ databases">
        <title>Genomic investigation of the strawberry pathogen Phytophthora fragariae indicates pathogenicity is determined by transcriptional variation in three key races.</title>
        <authorList>
            <person name="Adams T.M."/>
            <person name="Armitage A.D."/>
            <person name="Sobczyk M.K."/>
            <person name="Bates H.J."/>
            <person name="Dunwell J.M."/>
            <person name="Nellist C.F."/>
            <person name="Harrison R.J."/>
        </authorList>
    </citation>
    <scope>NUCLEOTIDE SEQUENCE [LARGE SCALE GENOMIC DNA]</scope>
    <source>
        <strain evidence="2 3">BC-23</strain>
    </source>
</reference>
<dbReference type="Proteomes" id="UP000476176">
    <property type="component" value="Unassembled WGS sequence"/>
</dbReference>
<dbReference type="EMBL" id="QXGC01000139">
    <property type="protein sequence ID" value="KAE9247864.1"/>
    <property type="molecule type" value="Genomic_DNA"/>
</dbReference>
<evidence type="ECO:0000256" key="1">
    <source>
        <dbReference type="SAM" id="SignalP"/>
    </source>
</evidence>
<gene>
    <name evidence="2" type="ORF">PF004_g4134</name>
</gene>